<evidence type="ECO:0000256" key="1">
    <source>
        <dbReference type="ARBA" id="ARBA00022603"/>
    </source>
</evidence>
<dbReference type="GO" id="GO:0032259">
    <property type="term" value="P:methylation"/>
    <property type="evidence" value="ECO:0007669"/>
    <property type="project" value="UniProtKB-KW"/>
</dbReference>
<comment type="caution">
    <text evidence="5">The sequence shown here is derived from an EMBL/GenBank/DDBJ whole genome shotgun (WGS) entry which is preliminary data.</text>
</comment>
<dbReference type="Pfam" id="PF01555">
    <property type="entry name" value="N6_N4_Mtase"/>
    <property type="match status" value="1"/>
</dbReference>
<feature type="domain" description="DNA methylase N-4/N-6" evidence="4">
    <location>
        <begin position="9"/>
        <end position="286"/>
    </location>
</feature>
<sequence>AKLTTNTESDGRYHSNWLNMIYPRLKLARNLLKEDGVIFISIDDNEFENLKKVCDEIFGEENFVGNVIWRKKRGHGRGNSYYILQTEYILSYAKTIKNLPLFQKTLSEYKIKDYKFSDCLGKYKRETLEHHSPHGVYERKTLQYPIYIGGEEVYCTTGQWLWDKNHVENELNNFIDAEKKELKYLDIVRDSENRIRLYKKIRLTDEDGRIRGETPLSIIDESDISTNSSAFEIKNLFNNKVFDFSKPIKLIKRFIEMGTLDKNDIILDFFSGSSTSAEAMFRLNNEDHFNRRFILVQIPELTNEKSSAFKEGYENICEIGKERIRRAGDKIVQESGNKNLDIGFKVFKLHSSNIEKWDPDYDNLEQTLLVSQDNIKPDRTQEDLIYEIMLKYGIDLTLPIDEYDIGENKIYSIGFGALLICLDNKITKQIADSIIELASDDVCRVVFKDNGFASDADKTNIKETLRTHNIDEFIMI</sequence>
<dbReference type="InterPro" id="IPR002295">
    <property type="entry name" value="N4/N6-MTase_EcoPI_Mod-like"/>
</dbReference>
<evidence type="ECO:0000256" key="3">
    <source>
        <dbReference type="ARBA" id="ARBA00022691"/>
    </source>
</evidence>
<dbReference type="GO" id="GO:0008170">
    <property type="term" value="F:N-methyltransferase activity"/>
    <property type="evidence" value="ECO:0007669"/>
    <property type="project" value="InterPro"/>
</dbReference>
<keyword evidence="3" id="KW-0949">S-adenosyl-L-methionine</keyword>
<reference evidence="5" key="1">
    <citation type="submission" date="2019-04" db="EMBL/GenBank/DDBJ databases">
        <title>Evolution of Biomass-Degrading Anaerobic Consortia Revealed by Metagenomics.</title>
        <authorList>
            <person name="Peng X."/>
        </authorList>
    </citation>
    <scope>NUCLEOTIDE SEQUENCE</scope>
    <source>
        <strain evidence="5">SIG14</strain>
    </source>
</reference>
<dbReference type="GO" id="GO:0003677">
    <property type="term" value="F:DNA binding"/>
    <property type="evidence" value="ECO:0007669"/>
    <property type="project" value="InterPro"/>
</dbReference>
<dbReference type="PIRSF" id="PIRSF015855">
    <property type="entry name" value="TypeIII_Mtase_mKpnI"/>
    <property type="match status" value="1"/>
</dbReference>
<protein>
    <submittedName>
        <fullName evidence="5">Site-specific DNA-methyltransferase</fullName>
    </submittedName>
</protein>
<dbReference type="InterPro" id="IPR029063">
    <property type="entry name" value="SAM-dependent_MTases_sf"/>
</dbReference>
<keyword evidence="2" id="KW-0808">Transferase</keyword>
<keyword evidence="1" id="KW-0489">Methyltransferase</keyword>
<evidence type="ECO:0000313" key="6">
    <source>
        <dbReference type="Proteomes" id="UP000732619"/>
    </source>
</evidence>
<dbReference type="PRINTS" id="PR00506">
    <property type="entry name" value="D21N6MTFRASE"/>
</dbReference>
<dbReference type="InterPro" id="IPR002941">
    <property type="entry name" value="DNA_methylase_N4/N6"/>
</dbReference>
<accession>A0A8T3VZH3</accession>
<feature type="non-terminal residue" evidence="5">
    <location>
        <position position="1"/>
    </location>
</feature>
<dbReference type="EMBL" id="SUTG01000073">
    <property type="protein sequence ID" value="MBE6513336.1"/>
    <property type="molecule type" value="Genomic_DNA"/>
</dbReference>
<dbReference type="Gene3D" id="3.40.50.150">
    <property type="entry name" value="Vaccinia Virus protein VP39"/>
    <property type="match status" value="1"/>
</dbReference>
<evidence type="ECO:0000259" key="4">
    <source>
        <dbReference type="Pfam" id="PF01555"/>
    </source>
</evidence>
<dbReference type="SUPFAM" id="SSF53335">
    <property type="entry name" value="S-adenosyl-L-methionine-dependent methyltransferases"/>
    <property type="match status" value="1"/>
</dbReference>
<organism evidence="5 6">
    <name type="scientific">Methanobrevibacter olleyae</name>
    <dbReference type="NCBI Taxonomy" id="294671"/>
    <lineage>
        <taxon>Archaea</taxon>
        <taxon>Methanobacteriati</taxon>
        <taxon>Methanobacteriota</taxon>
        <taxon>Methanomada group</taxon>
        <taxon>Methanobacteria</taxon>
        <taxon>Methanobacteriales</taxon>
        <taxon>Methanobacteriaceae</taxon>
        <taxon>Methanobrevibacter</taxon>
    </lineage>
</organism>
<proteinExistence type="predicted"/>
<evidence type="ECO:0000256" key="2">
    <source>
        <dbReference type="ARBA" id="ARBA00022679"/>
    </source>
</evidence>
<evidence type="ECO:0000313" key="5">
    <source>
        <dbReference type="EMBL" id="MBE6513336.1"/>
    </source>
</evidence>
<dbReference type="Proteomes" id="UP000732619">
    <property type="component" value="Unassembled WGS sequence"/>
</dbReference>
<gene>
    <name evidence="5" type="ORF">E7Z75_09415</name>
</gene>
<dbReference type="AlphaFoldDB" id="A0A8T3VZH3"/>
<name>A0A8T3VZH3_METOL</name>